<reference evidence="6" key="1">
    <citation type="submission" date="2017-02" db="UniProtKB">
        <authorList>
            <consortium name="WormBaseParasite"/>
        </authorList>
    </citation>
    <scope>IDENTIFICATION</scope>
</reference>
<dbReference type="AlphaFoldDB" id="A0A0N4V1L6"/>
<comment type="similarity">
    <text evidence="1">Belongs to the GILT family.</text>
</comment>
<keyword evidence="3" id="KW-0732">Signal</keyword>
<dbReference type="STRING" id="51028.A0A0N4V1L6"/>
<dbReference type="Pfam" id="PF03227">
    <property type="entry name" value="GILT"/>
    <property type="match status" value="1"/>
</dbReference>
<dbReference type="GO" id="GO:0016671">
    <property type="term" value="F:oxidoreductase activity, acting on a sulfur group of donors, disulfide as acceptor"/>
    <property type="evidence" value="ECO:0007669"/>
    <property type="project" value="InterPro"/>
</dbReference>
<keyword evidence="2" id="KW-0325">Glycoprotein</keyword>
<accession>A0A0N4V1L6</accession>
<evidence type="ECO:0000313" key="4">
    <source>
        <dbReference type="EMBL" id="VDD88413.1"/>
    </source>
</evidence>
<dbReference type="PANTHER" id="PTHR13234">
    <property type="entry name" value="GAMMA-INTERFERON INDUCIBLE LYSOSOMAL THIOL REDUCTASE GILT"/>
    <property type="match status" value="1"/>
</dbReference>
<dbReference type="WBParaSite" id="EVEC_0000384801-mRNA-1">
    <property type="protein sequence ID" value="EVEC_0000384801-mRNA-1"/>
    <property type="gene ID" value="EVEC_0000384801"/>
</dbReference>
<evidence type="ECO:0000256" key="2">
    <source>
        <dbReference type="ARBA" id="ARBA00023180"/>
    </source>
</evidence>
<dbReference type="EMBL" id="UXUI01007623">
    <property type="protein sequence ID" value="VDD88413.1"/>
    <property type="molecule type" value="Genomic_DNA"/>
</dbReference>
<dbReference type="OrthoDB" id="958254at2759"/>
<sequence length="305" mass="34320">MLTVSVVFASVLICSQAIDSLETANAQHLNELSCILFGGEFCNNRTIETTATSDNLAGKVKLPKMLLVDRTTKKRVPAHLPNKIHDFKNIFIKFSGLLVKCLLTLGNFFQSKHFIRSSREYGNVVRVEAYVEAQCGDSTRFTRRQLWPVYEKFAKTKRFDVSVIVFGKASCQPVADDYSCRCQHGQRECDLNQLMNCVQDFYNNDALKYLPVFACIQGKTDLDYAKDYCIATNPELPLETIIKCATGRRGRFLLALAGKKTAKLDPPLNNVPLLYLDGEKSIDAFYNLEEAVCNKMQPKPAECAK</sequence>
<dbReference type="Proteomes" id="UP000274131">
    <property type="component" value="Unassembled WGS sequence"/>
</dbReference>
<gene>
    <name evidence="4" type="ORF">EVEC_LOCUS3556</name>
</gene>
<name>A0A0N4V1L6_ENTVE</name>
<keyword evidence="5" id="KW-1185">Reference proteome</keyword>
<evidence type="ECO:0000313" key="6">
    <source>
        <dbReference type="WBParaSite" id="EVEC_0000384801-mRNA-1"/>
    </source>
</evidence>
<reference evidence="4 5" key="2">
    <citation type="submission" date="2018-10" db="EMBL/GenBank/DDBJ databases">
        <authorList>
            <consortium name="Pathogen Informatics"/>
        </authorList>
    </citation>
    <scope>NUCLEOTIDE SEQUENCE [LARGE SCALE GENOMIC DNA]</scope>
</reference>
<dbReference type="PANTHER" id="PTHR13234:SF70">
    <property type="entry name" value="GILT-LIKE PROTEIN C02D5.2"/>
    <property type="match status" value="1"/>
</dbReference>
<feature type="signal peptide" evidence="3">
    <location>
        <begin position="1"/>
        <end position="17"/>
    </location>
</feature>
<evidence type="ECO:0000313" key="5">
    <source>
        <dbReference type="Proteomes" id="UP000274131"/>
    </source>
</evidence>
<organism evidence="6">
    <name type="scientific">Enterobius vermicularis</name>
    <name type="common">Human pinworm</name>
    <dbReference type="NCBI Taxonomy" id="51028"/>
    <lineage>
        <taxon>Eukaryota</taxon>
        <taxon>Metazoa</taxon>
        <taxon>Ecdysozoa</taxon>
        <taxon>Nematoda</taxon>
        <taxon>Chromadorea</taxon>
        <taxon>Rhabditida</taxon>
        <taxon>Spirurina</taxon>
        <taxon>Oxyuridomorpha</taxon>
        <taxon>Oxyuroidea</taxon>
        <taxon>Oxyuridae</taxon>
        <taxon>Enterobius</taxon>
    </lineage>
</organism>
<feature type="chain" id="PRO_5043122616" evidence="3">
    <location>
        <begin position="18"/>
        <end position="305"/>
    </location>
</feature>
<proteinExistence type="inferred from homology"/>
<evidence type="ECO:0000256" key="3">
    <source>
        <dbReference type="SAM" id="SignalP"/>
    </source>
</evidence>
<evidence type="ECO:0000256" key="1">
    <source>
        <dbReference type="ARBA" id="ARBA00005679"/>
    </source>
</evidence>
<dbReference type="InterPro" id="IPR004911">
    <property type="entry name" value="Interferon-induced_GILT"/>
</dbReference>
<protein>
    <submittedName>
        <fullName evidence="4 6">Uncharacterized protein</fullName>
    </submittedName>
</protein>